<feature type="transmembrane region" description="Helical" evidence="1">
    <location>
        <begin position="7"/>
        <end position="25"/>
    </location>
</feature>
<name>A0A178TGB5_9BACL</name>
<reference evidence="3 5" key="2">
    <citation type="submission" date="2019-01" db="EMBL/GenBank/DDBJ databases">
        <title>Anoxybacillus flavithermus in powdered infant formula.</title>
        <authorList>
            <person name="Rhee M.S."/>
            <person name="Choi I.-G."/>
            <person name="Cho T.J."/>
            <person name="Park B."/>
        </authorList>
    </citation>
    <scope>NUCLEOTIDE SEQUENCE [LARGE SCALE GENOMIC DNA]</scope>
    <source>
        <strain evidence="3 5">FHS-PPAM212</strain>
    </source>
</reference>
<evidence type="ECO:0000313" key="2">
    <source>
        <dbReference type="EMBL" id="OAO80475.1"/>
    </source>
</evidence>
<keyword evidence="4" id="KW-1185">Reference proteome</keyword>
<organism evidence="2 4">
    <name type="scientific">Anoxybacillus flavithermus</name>
    <dbReference type="NCBI Taxonomy" id="33934"/>
    <lineage>
        <taxon>Bacteria</taxon>
        <taxon>Bacillati</taxon>
        <taxon>Bacillota</taxon>
        <taxon>Bacilli</taxon>
        <taxon>Bacillales</taxon>
        <taxon>Anoxybacillaceae</taxon>
        <taxon>Anoxybacillus</taxon>
    </lineage>
</organism>
<evidence type="ECO:0000256" key="1">
    <source>
        <dbReference type="SAM" id="Phobius"/>
    </source>
</evidence>
<dbReference type="RefSeq" id="WP_035018629.1">
    <property type="nucleotide sequence ID" value="NZ_CP021838.1"/>
</dbReference>
<dbReference type="OrthoDB" id="8641791at2"/>
<comment type="caution">
    <text evidence="2">The sequence shown here is derived from an EMBL/GenBank/DDBJ whole genome shotgun (WGS) entry which is preliminary data.</text>
</comment>
<dbReference type="Proteomes" id="UP000078336">
    <property type="component" value="Unassembled WGS sequence"/>
</dbReference>
<dbReference type="EMBL" id="SBBW01000112">
    <property type="protein sequence ID" value="RWU06920.1"/>
    <property type="molecule type" value="Genomic_DNA"/>
</dbReference>
<keyword evidence="1" id="KW-1133">Transmembrane helix</keyword>
<gene>
    <name evidence="3" type="ORF">EA138_13645</name>
    <name evidence="2" type="ORF">TAF16_1051</name>
</gene>
<keyword evidence="1" id="KW-0472">Membrane</keyword>
<dbReference type="Proteomes" id="UP000286434">
    <property type="component" value="Unassembled WGS sequence"/>
</dbReference>
<dbReference type="EMBL" id="LUCQ01000069">
    <property type="protein sequence ID" value="OAO80475.1"/>
    <property type="molecule type" value="Genomic_DNA"/>
</dbReference>
<protein>
    <submittedName>
        <fullName evidence="2">Uncharacterized protein</fullName>
    </submittedName>
</protein>
<dbReference type="PATRIC" id="fig|33934.7.peg.582"/>
<proteinExistence type="predicted"/>
<evidence type="ECO:0000313" key="3">
    <source>
        <dbReference type="EMBL" id="RWU06920.1"/>
    </source>
</evidence>
<reference evidence="2 4" key="1">
    <citation type="submission" date="2016-03" db="EMBL/GenBank/DDBJ databases">
        <title>Spore heat resistance.</title>
        <authorList>
            <person name="Boekhorst J."/>
            <person name="Berendsen E.M."/>
            <person name="Wells-Bennik M.H."/>
            <person name="Kuipers O.P."/>
        </authorList>
    </citation>
    <scope>NUCLEOTIDE SEQUENCE [LARGE SCALE GENOMIC DNA]</scope>
    <source>
        <strain evidence="2 4">AF16</strain>
    </source>
</reference>
<accession>A0A178TGB5</accession>
<keyword evidence="1" id="KW-0812">Transmembrane</keyword>
<feature type="transmembrane region" description="Helical" evidence="1">
    <location>
        <begin position="31"/>
        <end position="49"/>
    </location>
</feature>
<sequence>MGVELTALHWIYVSFICIIIALMIWRKDTSLACMVGIFLLAITATGSLPQRRRHSGYIRYGSSVLQNIRCEGGD</sequence>
<evidence type="ECO:0000313" key="5">
    <source>
        <dbReference type="Proteomes" id="UP000286434"/>
    </source>
</evidence>
<dbReference type="AlphaFoldDB" id="A0A178TGB5"/>
<evidence type="ECO:0000313" key="4">
    <source>
        <dbReference type="Proteomes" id="UP000078336"/>
    </source>
</evidence>